<gene>
    <name evidence="1" type="ORF">NM208_g13483</name>
</gene>
<proteinExistence type="predicted"/>
<reference evidence="1" key="1">
    <citation type="submission" date="2022-08" db="EMBL/GenBank/DDBJ databases">
        <title>Genome Sequence of Fusarium decemcellulare.</title>
        <authorList>
            <person name="Buettner E."/>
        </authorList>
    </citation>
    <scope>NUCLEOTIDE SEQUENCE</scope>
    <source>
        <strain evidence="1">Babe19</strain>
    </source>
</reference>
<keyword evidence="2" id="KW-1185">Reference proteome</keyword>
<name>A0ACC1RN65_9HYPO</name>
<accession>A0ACC1RN65</accession>
<dbReference type="EMBL" id="JANRMS010002772">
    <property type="protein sequence ID" value="KAJ3521006.1"/>
    <property type="molecule type" value="Genomic_DNA"/>
</dbReference>
<protein>
    <submittedName>
        <fullName evidence="1">Uncharacterized protein</fullName>
    </submittedName>
</protein>
<dbReference type="Proteomes" id="UP001148629">
    <property type="component" value="Unassembled WGS sequence"/>
</dbReference>
<evidence type="ECO:0000313" key="1">
    <source>
        <dbReference type="EMBL" id="KAJ3521006.1"/>
    </source>
</evidence>
<evidence type="ECO:0000313" key="2">
    <source>
        <dbReference type="Proteomes" id="UP001148629"/>
    </source>
</evidence>
<comment type="caution">
    <text evidence="1">The sequence shown here is derived from an EMBL/GenBank/DDBJ whole genome shotgun (WGS) entry which is preliminary data.</text>
</comment>
<organism evidence="1 2">
    <name type="scientific">Fusarium decemcellulare</name>
    <dbReference type="NCBI Taxonomy" id="57161"/>
    <lineage>
        <taxon>Eukaryota</taxon>
        <taxon>Fungi</taxon>
        <taxon>Dikarya</taxon>
        <taxon>Ascomycota</taxon>
        <taxon>Pezizomycotina</taxon>
        <taxon>Sordariomycetes</taxon>
        <taxon>Hypocreomycetidae</taxon>
        <taxon>Hypocreales</taxon>
        <taxon>Nectriaceae</taxon>
        <taxon>Fusarium</taxon>
        <taxon>Fusarium decemcellulare species complex</taxon>
    </lineage>
</organism>
<sequence length="752" mass="85700">MDLKKLHALEAFAYYDKIWMIDADMLNSGTQSCMSRVAYRSLPYLISDPDVVTSSGSSPINFTSRAYFKHHAHTASLIIYHKHVHSITSPFDHHLSRTAFHTQNSTWLPLSGERSSLAQQESNSDDENHGQQSEREPSAGPAWYYEVEQDDDEDDEEDPDYQDEPDEDDEDDFQDADDGGIQFEVLVTNDDDAEENQNNEDEDDDESAQRILNLLRSGARTGLLTRGQLLALMRNPDLTSVLFQDDPESDAEFLQWPLRRRRTPKDPNRFPKVPSENGIKLMRSGVFGANDYNFQAKKRLATRMLERELALGNREDRTRNNALITQSLLPRTRADQIIHFDDPVYSGQFSDDGNFFFACSQDFKVRMYDTSNPYNWKHYKTVSYPWGQWTLTDASLSPDNKWLAYTSIQTMVSIAPTDPNDTGDPYTLDLDDGPPRQGWHGRRGFGIWSIRFSGDGTELVAGTSAASIVVYDIESRRVLHHVRGHQDDVNAVCFADKMSPHILYSGSDDTTIKVWDRRSMGDNREAGAFVGHIEGLTYIDSKGDGRYILSNGKDQSMKLWDLRMAMSTDRFAELNPTRHTRNSDFDYRGGVYDEEDWDVHPNDNSLVTFRGHKVLRTLIRCHFSPPSATNSRYVYSGSTDGKVYIWNMDATLAGTVDVKKATMRTRPMDHRYRLYHFDEPGGWGTCVRDASWHPSAPVLVASAWNGYNMARGTCTLHSFNESMDDEGDPPLGRSVNHVLKEEPELYHNSTYH</sequence>